<feature type="transmembrane region" description="Helical" evidence="6">
    <location>
        <begin position="207"/>
        <end position="231"/>
    </location>
</feature>
<keyword evidence="3 7" id="KW-0732">Signal</keyword>
<evidence type="ECO:0000313" key="9">
    <source>
        <dbReference type="Proteomes" id="UP001157418"/>
    </source>
</evidence>
<keyword evidence="2 6" id="KW-0812">Transmembrane</keyword>
<proteinExistence type="predicted"/>
<comment type="caution">
    <text evidence="8">The sequence shown here is derived from an EMBL/GenBank/DDBJ whole genome shotgun (WGS) entry which is preliminary data.</text>
</comment>
<evidence type="ECO:0000256" key="2">
    <source>
        <dbReference type="ARBA" id="ARBA00022692"/>
    </source>
</evidence>
<keyword evidence="9" id="KW-1185">Reference proteome</keyword>
<dbReference type="GO" id="GO:0012505">
    <property type="term" value="C:endomembrane system"/>
    <property type="evidence" value="ECO:0007669"/>
    <property type="project" value="UniProtKB-ARBA"/>
</dbReference>
<reference evidence="8 9" key="1">
    <citation type="submission" date="2022-01" db="EMBL/GenBank/DDBJ databases">
        <authorList>
            <person name="Xiong W."/>
            <person name="Schranz E."/>
        </authorList>
    </citation>
    <scope>NUCLEOTIDE SEQUENCE [LARGE SCALE GENOMIC DNA]</scope>
</reference>
<protein>
    <recommendedName>
        <fullName evidence="10">Autophagy-related protein 27</fullName>
    </recommendedName>
</protein>
<keyword evidence="4 6" id="KW-1133">Transmembrane helix</keyword>
<dbReference type="InterPro" id="IPR018939">
    <property type="entry name" value="Autophagy-rel_prot_27"/>
</dbReference>
<dbReference type="PANTHER" id="PTHR15071">
    <property type="entry name" value="MANNOSE-6-PHOSPHATE RECEPTOR FAMILY MEMBER"/>
    <property type="match status" value="1"/>
</dbReference>
<feature type="chain" id="PRO_5043459950" description="Autophagy-related protein 27" evidence="7">
    <location>
        <begin position="30"/>
        <end position="284"/>
    </location>
</feature>
<evidence type="ECO:0000256" key="5">
    <source>
        <dbReference type="ARBA" id="ARBA00023136"/>
    </source>
</evidence>
<keyword evidence="5 6" id="KW-0472">Membrane</keyword>
<dbReference type="Pfam" id="PF09451">
    <property type="entry name" value="ATG27"/>
    <property type="match status" value="1"/>
</dbReference>
<evidence type="ECO:0000256" key="6">
    <source>
        <dbReference type="SAM" id="Phobius"/>
    </source>
</evidence>
<feature type="signal peptide" evidence="7">
    <location>
        <begin position="1"/>
        <end position="29"/>
    </location>
</feature>
<dbReference type="AlphaFoldDB" id="A0AAU9NMW5"/>
<dbReference type="Proteomes" id="UP001157418">
    <property type="component" value="Unassembled WGS sequence"/>
</dbReference>
<comment type="subcellular location">
    <subcellularLocation>
        <location evidence="1">Membrane</location>
        <topology evidence="1">Single-pass membrane protein</topology>
    </subcellularLocation>
</comment>
<organism evidence="8 9">
    <name type="scientific">Lactuca virosa</name>
    <dbReference type="NCBI Taxonomy" id="75947"/>
    <lineage>
        <taxon>Eukaryota</taxon>
        <taxon>Viridiplantae</taxon>
        <taxon>Streptophyta</taxon>
        <taxon>Embryophyta</taxon>
        <taxon>Tracheophyta</taxon>
        <taxon>Spermatophyta</taxon>
        <taxon>Magnoliopsida</taxon>
        <taxon>eudicotyledons</taxon>
        <taxon>Gunneridae</taxon>
        <taxon>Pentapetalae</taxon>
        <taxon>asterids</taxon>
        <taxon>campanulids</taxon>
        <taxon>Asterales</taxon>
        <taxon>Asteraceae</taxon>
        <taxon>Cichorioideae</taxon>
        <taxon>Cichorieae</taxon>
        <taxon>Lactucinae</taxon>
        <taxon>Lactuca</taxon>
    </lineage>
</organism>
<dbReference type="EMBL" id="CAKMRJ010004558">
    <property type="protein sequence ID" value="CAH1439214.1"/>
    <property type="molecule type" value="Genomic_DNA"/>
</dbReference>
<evidence type="ECO:0000313" key="8">
    <source>
        <dbReference type="EMBL" id="CAH1439214.1"/>
    </source>
</evidence>
<evidence type="ECO:0000256" key="1">
    <source>
        <dbReference type="ARBA" id="ARBA00004167"/>
    </source>
</evidence>
<name>A0AAU9NMW5_9ASTR</name>
<dbReference type="GO" id="GO:0016020">
    <property type="term" value="C:membrane"/>
    <property type="evidence" value="ECO:0007669"/>
    <property type="project" value="UniProtKB-SubCell"/>
</dbReference>
<sequence length="284" mass="31697">MKHWKMQSRSLLLHLLNLSILYRLGLVHSLSTICEFSITQENKFYSYSLASPSETFPHGVLSEDGYYKVSSNGTVVWFQLCDGMIFNHDPPRCFDCWDCGGSSRCGMGCSALMSEIKLGYPVCSTIGRTQTITTDLIDKENPDMGIVVKTWHQGSERNCSLSVSVICDLKQVQGPKTLERVGVCNFVTQITHPAGCANVLSAPGSGLGWFGTLLIIILCLFGAYFIAGAAYRYFYLGIRGIDIIPNLEFWASLPHRIRSSYMSLVRRFRGPSQSYRSSYSPVDF</sequence>
<evidence type="ECO:0000256" key="4">
    <source>
        <dbReference type="ARBA" id="ARBA00022989"/>
    </source>
</evidence>
<evidence type="ECO:0000256" key="3">
    <source>
        <dbReference type="ARBA" id="ARBA00022729"/>
    </source>
</evidence>
<accession>A0AAU9NMW5</accession>
<evidence type="ECO:0000256" key="7">
    <source>
        <dbReference type="SAM" id="SignalP"/>
    </source>
</evidence>
<gene>
    <name evidence="8" type="ORF">LVIROSA_LOCUS25424</name>
</gene>
<dbReference type="PANTHER" id="PTHR15071:SF25">
    <property type="entry name" value="AUTOPHAGY-RELATED PROTEIN 27"/>
    <property type="match status" value="1"/>
</dbReference>
<evidence type="ECO:0008006" key="10">
    <source>
        <dbReference type="Google" id="ProtNLM"/>
    </source>
</evidence>